<dbReference type="OrthoDB" id="10039049at2759"/>
<feature type="transmembrane region" description="Helical" evidence="13">
    <location>
        <begin position="400"/>
        <end position="420"/>
    </location>
</feature>
<evidence type="ECO:0000256" key="12">
    <source>
        <dbReference type="SAM" id="MobiDB-lite"/>
    </source>
</evidence>
<gene>
    <name evidence="14" type="ORF">PACTADRAFT_51409</name>
</gene>
<keyword evidence="5 10" id="KW-0256">Endoplasmic reticulum</keyword>
<evidence type="ECO:0000256" key="11">
    <source>
        <dbReference type="PIRSR" id="PIRSR000439-1"/>
    </source>
</evidence>
<evidence type="ECO:0000256" key="6">
    <source>
        <dbReference type="ARBA" id="ARBA00022989"/>
    </source>
</evidence>
<keyword evidence="7 10" id="KW-0472">Membrane</keyword>
<dbReference type="GO" id="GO:0005789">
    <property type="term" value="C:endoplasmic reticulum membrane"/>
    <property type="evidence" value="ECO:0007669"/>
    <property type="project" value="UniProtKB-SubCell"/>
</dbReference>
<sequence length="600" mass="69826">MADKGEVKRSNTELKVEQIKSLNKDKPRKSVYDSDEYSSTSVLESPTPSGTPPPFVMNATEHAIKHVLADASEHSLENSTENATEQVLASAASAASGASGASGANVNGNSLFLRNKKQKNKKEEEGSSPAVVGPANSKGLLNPMHSIRYDRDGKLRSRFSDVKFVQNKTIFESEIIISSKFYGFYILFWFAISLLFCNTLVHYHLEKGSILNAPIMVMLKTDLIKIGLTDLLMYLSMYGSFFLQLLIKKNFINWNKIGLILQNIYQFFFLFFFLWFAEYHKYSWIGKVFLCLHSLVMLMKMHSYAFYNGYLWNITEELNFSKNYLLKYKEIEIDFDTLKSLKESINFCEFELNYQTKDLKFPNNICLNNFFQYTMFPTVVYVIEYPRTKNIRWNYVLGKILRIFGTIFIMVLIAQTWIYPLSLKAITLRSLPMIERIKNYPLLLFDLMTPFLAMYLAVWYLIWELILNAIAELSMFADRRFYGEWWNCVTWDEFARLWNIPVHEFLLRHVYHSSISALKLSKMNATFITFFLSSLIHELVMFVIFGKLRGYLLLLQMFQLPLVSISRSKYLKDKKIFGNIIFWFGIATGPSLMCSLYLTF</sequence>
<evidence type="ECO:0000256" key="2">
    <source>
        <dbReference type="ARBA" id="ARBA00009010"/>
    </source>
</evidence>
<name>A0A1E4TPE7_PACTA</name>
<keyword evidence="3 10" id="KW-0808">Transferase</keyword>
<protein>
    <recommendedName>
        <fullName evidence="10">O-acyltransferase</fullName>
    </recommendedName>
</protein>
<organism evidence="14 15">
    <name type="scientific">Pachysolen tannophilus NRRL Y-2460</name>
    <dbReference type="NCBI Taxonomy" id="669874"/>
    <lineage>
        <taxon>Eukaryota</taxon>
        <taxon>Fungi</taxon>
        <taxon>Dikarya</taxon>
        <taxon>Ascomycota</taxon>
        <taxon>Saccharomycotina</taxon>
        <taxon>Pichiomycetes</taxon>
        <taxon>Pachysolenaceae</taxon>
        <taxon>Pachysolen</taxon>
    </lineage>
</organism>
<feature type="active site" evidence="11">
    <location>
        <position position="537"/>
    </location>
</feature>
<comment type="function">
    <text evidence="9">Sterol O-acyltransferase that catalyzes the formation of stery esters.</text>
</comment>
<evidence type="ECO:0000256" key="9">
    <source>
        <dbReference type="ARBA" id="ARBA00023568"/>
    </source>
</evidence>
<accession>A0A1E4TPE7</accession>
<feature type="transmembrane region" description="Helical" evidence="13">
    <location>
        <begin position="580"/>
        <end position="598"/>
    </location>
</feature>
<keyword evidence="6 13" id="KW-1133">Transmembrane helix</keyword>
<feature type="transmembrane region" description="Helical" evidence="13">
    <location>
        <begin position="440"/>
        <end position="462"/>
    </location>
</feature>
<evidence type="ECO:0000256" key="8">
    <source>
        <dbReference type="ARBA" id="ARBA00023315"/>
    </source>
</evidence>
<evidence type="ECO:0000256" key="4">
    <source>
        <dbReference type="ARBA" id="ARBA00022692"/>
    </source>
</evidence>
<keyword evidence="4 13" id="KW-0812">Transmembrane</keyword>
<dbReference type="InterPro" id="IPR004299">
    <property type="entry name" value="MBOAT_fam"/>
</dbReference>
<keyword evidence="15" id="KW-1185">Reference proteome</keyword>
<proteinExistence type="inferred from homology"/>
<dbReference type="InterPro" id="IPR014371">
    <property type="entry name" value="Oat_ACAT_DAG_ARE"/>
</dbReference>
<dbReference type="PANTHER" id="PTHR10408">
    <property type="entry name" value="STEROL O-ACYLTRANSFERASE"/>
    <property type="match status" value="1"/>
</dbReference>
<feature type="region of interest" description="Disordered" evidence="12">
    <location>
        <begin position="1"/>
        <end position="57"/>
    </location>
</feature>
<evidence type="ECO:0000313" key="15">
    <source>
        <dbReference type="Proteomes" id="UP000094236"/>
    </source>
</evidence>
<dbReference type="Pfam" id="PF03062">
    <property type="entry name" value="MBOAT"/>
    <property type="match status" value="1"/>
</dbReference>
<evidence type="ECO:0000256" key="13">
    <source>
        <dbReference type="SAM" id="Phobius"/>
    </source>
</evidence>
<feature type="transmembrane region" description="Helical" evidence="13">
    <location>
        <begin position="259"/>
        <end position="276"/>
    </location>
</feature>
<dbReference type="PIRSF" id="PIRSF000439">
    <property type="entry name" value="Oat_ACAT_DAG_ARE"/>
    <property type="match status" value="1"/>
</dbReference>
<feature type="compositionally biased region" description="Basic and acidic residues" evidence="12">
    <location>
        <begin position="1"/>
        <end position="32"/>
    </location>
</feature>
<evidence type="ECO:0000256" key="5">
    <source>
        <dbReference type="ARBA" id="ARBA00022824"/>
    </source>
</evidence>
<keyword evidence="8 10" id="KW-0012">Acyltransferase</keyword>
<evidence type="ECO:0000256" key="7">
    <source>
        <dbReference type="ARBA" id="ARBA00023136"/>
    </source>
</evidence>
<feature type="transmembrane region" description="Helical" evidence="13">
    <location>
        <begin position="525"/>
        <end position="545"/>
    </location>
</feature>
<dbReference type="EMBL" id="KV454017">
    <property type="protein sequence ID" value="ODV93633.1"/>
    <property type="molecule type" value="Genomic_DNA"/>
</dbReference>
<comment type="similarity">
    <text evidence="2 10">Belongs to the membrane-bound acyltransferase family. Sterol o-acyltransferase subfamily.</text>
</comment>
<dbReference type="Proteomes" id="UP000094236">
    <property type="component" value="Unassembled WGS sequence"/>
</dbReference>
<feature type="transmembrane region" description="Helical" evidence="13">
    <location>
        <begin position="182"/>
        <end position="203"/>
    </location>
</feature>
<evidence type="ECO:0000256" key="10">
    <source>
        <dbReference type="PIRNR" id="PIRNR000439"/>
    </source>
</evidence>
<feature type="compositionally biased region" description="Polar residues" evidence="12">
    <location>
        <begin position="37"/>
        <end position="48"/>
    </location>
</feature>
<evidence type="ECO:0000256" key="1">
    <source>
        <dbReference type="ARBA" id="ARBA00004477"/>
    </source>
</evidence>
<dbReference type="GO" id="GO:0034737">
    <property type="term" value="F:ergosterol O-acyltransferase activity"/>
    <property type="evidence" value="ECO:0007669"/>
    <property type="project" value="TreeGrafter"/>
</dbReference>
<reference evidence="15" key="1">
    <citation type="submission" date="2016-05" db="EMBL/GenBank/DDBJ databases">
        <title>Comparative genomics of biotechnologically important yeasts.</title>
        <authorList>
            <consortium name="DOE Joint Genome Institute"/>
            <person name="Riley R."/>
            <person name="Haridas S."/>
            <person name="Wolfe K.H."/>
            <person name="Lopes M.R."/>
            <person name="Hittinger C.T."/>
            <person name="Goker M."/>
            <person name="Salamov A."/>
            <person name="Wisecaver J."/>
            <person name="Long T.M."/>
            <person name="Aerts A.L."/>
            <person name="Barry K."/>
            <person name="Choi C."/>
            <person name="Clum A."/>
            <person name="Coughlan A.Y."/>
            <person name="Deshpande S."/>
            <person name="Douglass A.P."/>
            <person name="Hanson S.J."/>
            <person name="Klenk H.-P."/>
            <person name="Labutti K."/>
            <person name="Lapidus A."/>
            <person name="Lindquist E."/>
            <person name="Lipzen A."/>
            <person name="Meier-Kolthoff J.P."/>
            <person name="Ohm R.A."/>
            <person name="Otillar R.P."/>
            <person name="Pangilinan J."/>
            <person name="Peng Y."/>
            <person name="Rokas A."/>
            <person name="Rosa C.A."/>
            <person name="Scheuner C."/>
            <person name="Sibirny A.A."/>
            <person name="Slot J.C."/>
            <person name="Stielow J.B."/>
            <person name="Sun H."/>
            <person name="Kurtzman C.P."/>
            <person name="Blackwell M."/>
            <person name="Grigoriev I.V."/>
            <person name="Jeffries T.W."/>
        </authorList>
    </citation>
    <scope>NUCLEOTIDE SEQUENCE [LARGE SCALE GENOMIC DNA]</scope>
    <source>
        <strain evidence="15">NRRL Y-2460</strain>
    </source>
</reference>
<feature type="region of interest" description="Disordered" evidence="12">
    <location>
        <begin position="117"/>
        <end position="136"/>
    </location>
</feature>
<evidence type="ECO:0000256" key="3">
    <source>
        <dbReference type="ARBA" id="ARBA00022679"/>
    </source>
</evidence>
<dbReference type="GO" id="GO:0008204">
    <property type="term" value="P:ergosterol metabolic process"/>
    <property type="evidence" value="ECO:0007669"/>
    <property type="project" value="TreeGrafter"/>
</dbReference>
<dbReference type="AlphaFoldDB" id="A0A1E4TPE7"/>
<dbReference type="STRING" id="669874.A0A1E4TPE7"/>
<evidence type="ECO:0000313" key="14">
    <source>
        <dbReference type="EMBL" id="ODV93633.1"/>
    </source>
</evidence>
<comment type="subcellular location">
    <subcellularLocation>
        <location evidence="1 10">Endoplasmic reticulum membrane</location>
        <topology evidence="1 10">Multi-pass membrane protein</topology>
    </subcellularLocation>
</comment>
<feature type="transmembrane region" description="Helical" evidence="13">
    <location>
        <begin position="223"/>
        <end position="247"/>
    </location>
</feature>
<dbReference type="PANTHER" id="PTHR10408:SF23">
    <property type="entry name" value="STEROL O-ACYLTRANSFERASE 1-RELATED"/>
    <property type="match status" value="1"/>
</dbReference>